<reference evidence="1" key="1">
    <citation type="journal article" date="2020" name="Stud. Mycol.">
        <title>101 Dothideomycetes genomes: a test case for predicting lifestyles and emergence of pathogens.</title>
        <authorList>
            <person name="Haridas S."/>
            <person name="Albert R."/>
            <person name="Binder M."/>
            <person name="Bloem J."/>
            <person name="Labutti K."/>
            <person name="Salamov A."/>
            <person name="Andreopoulos B."/>
            <person name="Baker S."/>
            <person name="Barry K."/>
            <person name="Bills G."/>
            <person name="Bluhm B."/>
            <person name="Cannon C."/>
            <person name="Castanera R."/>
            <person name="Culley D."/>
            <person name="Daum C."/>
            <person name="Ezra D."/>
            <person name="Gonzalez J."/>
            <person name="Henrissat B."/>
            <person name="Kuo A."/>
            <person name="Liang C."/>
            <person name="Lipzen A."/>
            <person name="Lutzoni F."/>
            <person name="Magnuson J."/>
            <person name="Mondo S."/>
            <person name="Nolan M."/>
            <person name="Ohm R."/>
            <person name="Pangilinan J."/>
            <person name="Park H.-J."/>
            <person name="Ramirez L."/>
            <person name="Alfaro M."/>
            <person name="Sun H."/>
            <person name="Tritt A."/>
            <person name="Yoshinaga Y."/>
            <person name="Zwiers L.-H."/>
            <person name="Turgeon B."/>
            <person name="Goodwin S."/>
            <person name="Spatafora J."/>
            <person name="Crous P."/>
            <person name="Grigoriev I."/>
        </authorList>
    </citation>
    <scope>NUCLEOTIDE SEQUENCE</scope>
    <source>
        <strain evidence="1">CBS 113389</strain>
    </source>
</reference>
<protein>
    <recommendedName>
        <fullName evidence="3">DUF1993 domain-containing protein</fullName>
    </recommendedName>
</protein>
<proteinExistence type="predicted"/>
<gene>
    <name evidence="1" type="ORF">BDY17DRAFT_322418</name>
</gene>
<dbReference type="PANTHER" id="PTHR36922">
    <property type="entry name" value="BLL2446 PROTEIN"/>
    <property type="match status" value="1"/>
</dbReference>
<accession>A0A6A6Q2E1</accession>
<evidence type="ECO:0008006" key="3">
    <source>
        <dbReference type="Google" id="ProtNLM"/>
    </source>
</evidence>
<organism evidence="1 2">
    <name type="scientific">Neohortaea acidophila</name>
    <dbReference type="NCBI Taxonomy" id="245834"/>
    <lineage>
        <taxon>Eukaryota</taxon>
        <taxon>Fungi</taxon>
        <taxon>Dikarya</taxon>
        <taxon>Ascomycota</taxon>
        <taxon>Pezizomycotina</taxon>
        <taxon>Dothideomycetes</taxon>
        <taxon>Dothideomycetidae</taxon>
        <taxon>Mycosphaerellales</taxon>
        <taxon>Teratosphaeriaceae</taxon>
        <taxon>Neohortaea</taxon>
    </lineage>
</organism>
<dbReference type="EMBL" id="MU001633">
    <property type="protein sequence ID" value="KAF2485587.1"/>
    <property type="molecule type" value="Genomic_DNA"/>
</dbReference>
<evidence type="ECO:0000313" key="2">
    <source>
        <dbReference type="Proteomes" id="UP000799767"/>
    </source>
</evidence>
<evidence type="ECO:0000313" key="1">
    <source>
        <dbReference type="EMBL" id="KAF2485587.1"/>
    </source>
</evidence>
<dbReference type="PANTHER" id="PTHR36922:SF1">
    <property type="entry name" value="DUF1993 DOMAIN-CONTAINING PROTEIN"/>
    <property type="match status" value="1"/>
</dbReference>
<dbReference type="InterPro" id="IPR034660">
    <property type="entry name" value="DinB/YfiT-like"/>
</dbReference>
<name>A0A6A6Q2E1_9PEZI</name>
<dbReference type="SUPFAM" id="SSF109854">
    <property type="entry name" value="DinB/YfiT-like putative metalloenzymes"/>
    <property type="match status" value="1"/>
</dbReference>
<dbReference type="Pfam" id="PF09351">
    <property type="entry name" value="DUF1993"/>
    <property type="match status" value="1"/>
</dbReference>
<sequence length="178" mass="20298">MAASLYSQSIPVLIKHMKNLSGYLTKGLAYAEQQKMKHEYMINYRLIHDMRGLAYQVQSCSNTAKFLPFRLGLVEKDTYFPDDESTFEELQARITATIQLLESIDEKAMNALEAKPVIMATRTMGTYKFASPQTYIADYAMPNFYFHVTSAYCILRTLGVPVSAFDFHGKSTFVKVEE</sequence>
<dbReference type="AlphaFoldDB" id="A0A6A6Q2E1"/>
<keyword evidence="2" id="KW-1185">Reference proteome</keyword>
<dbReference type="GeneID" id="54477803"/>
<dbReference type="Proteomes" id="UP000799767">
    <property type="component" value="Unassembled WGS sequence"/>
</dbReference>
<dbReference type="InterPro" id="IPR018531">
    <property type="entry name" value="DUF1993"/>
</dbReference>
<dbReference type="RefSeq" id="XP_033592156.1">
    <property type="nucleotide sequence ID" value="XM_033736801.1"/>
</dbReference>
<dbReference type="OrthoDB" id="3724345at2759"/>
<dbReference type="Gene3D" id="1.20.120.450">
    <property type="entry name" value="dinb family like domain"/>
    <property type="match status" value="1"/>
</dbReference>